<sequence>MLEKFSSDALPLSYPAIEVCWRQGGTRTRDLRTWNVIPPASVCRTGKGWAARLWQDSCFVLLVRRLFIQCNPAGIRP</sequence>
<dbReference type="Proteomes" id="UP000005536">
    <property type="component" value="Unassembled WGS sequence"/>
</dbReference>
<protein>
    <submittedName>
        <fullName evidence="1">Uncharacterized protein</fullName>
    </submittedName>
</protein>
<evidence type="ECO:0000313" key="1">
    <source>
        <dbReference type="EMBL" id="EFE48374.1"/>
    </source>
</evidence>
<gene>
    <name evidence="1" type="ORF">NEIELOOT_02901</name>
</gene>
<evidence type="ECO:0000313" key="2">
    <source>
        <dbReference type="Proteomes" id="UP000005536"/>
    </source>
</evidence>
<proteinExistence type="predicted"/>
<organism evidence="1 2">
    <name type="scientific">Neisseria elongata subsp. glycolytica ATCC 29315</name>
    <dbReference type="NCBI Taxonomy" id="546263"/>
    <lineage>
        <taxon>Bacteria</taxon>
        <taxon>Pseudomonadati</taxon>
        <taxon>Pseudomonadota</taxon>
        <taxon>Betaproteobacteria</taxon>
        <taxon>Neisseriales</taxon>
        <taxon>Neisseriaceae</taxon>
        <taxon>Neisseria</taxon>
    </lineage>
</organism>
<accession>D4DUY8</accession>
<reference evidence="1 2" key="1">
    <citation type="submission" date="2010-02" db="EMBL/GenBank/DDBJ databases">
        <authorList>
            <person name="Weinstock G."/>
            <person name="Sodergren E."/>
            <person name="Clifton S."/>
            <person name="Fulton L."/>
            <person name="Fulton B."/>
            <person name="Courtney L."/>
            <person name="Fronick C."/>
            <person name="Harrison M."/>
            <person name="Strong C."/>
            <person name="Farmer C."/>
            <person name="Delahaunty K."/>
            <person name="Markovic C."/>
            <person name="Hall O."/>
            <person name="Minx P."/>
            <person name="Tomlinson C."/>
            <person name="Mitreva M."/>
            <person name="Nelson J."/>
            <person name="Hou S."/>
            <person name="Wollam A."/>
            <person name="Pepin K.H."/>
            <person name="Johnson M."/>
            <person name="Bhonagiri V."/>
            <person name="Zhang X."/>
            <person name="Suruliraj S."/>
            <person name="Warren W."/>
            <person name="Chinwalla A."/>
            <person name="Mardis E.R."/>
            <person name="Wilson R.K."/>
        </authorList>
    </citation>
    <scope>NUCLEOTIDE SEQUENCE [LARGE SCALE GENOMIC DNA]</scope>
    <source>
        <strain evidence="1 2">ATCC 29315</strain>
    </source>
</reference>
<dbReference type="AlphaFoldDB" id="D4DUY8"/>
<comment type="caution">
    <text evidence="1">The sequence shown here is derived from an EMBL/GenBank/DDBJ whole genome shotgun (WGS) entry which is preliminary data.</text>
</comment>
<dbReference type="EMBL" id="ADBF01000255">
    <property type="protein sequence ID" value="EFE48374.1"/>
    <property type="molecule type" value="Genomic_DNA"/>
</dbReference>
<name>D4DUY8_NEIEG</name>